<organism evidence="2 3">
    <name type="scientific">Frankia alni (strain DSM 45986 / CECT 9034 / ACN14a)</name>
    <dbReference type="NCBI Taxonomy" id="326424"/>
    <lineage>
        <taxon>Bacteria</taxon>
        <taxon>Bacillati</taxon>
        <taxon>Actinomycetota</taxon>
        <taxon>Actinomycetes</taxon>
        <taxon>Frankiales</taxon>
        <taxon>Frankiaceae</taxon>
        <taxon>Frankia</taxon>
    </lineage>
</organism>
<keyword evidence="3" id="KW-1185">Reference proteome</keyword>
<dbReference type="EMBL" id="CT573213">
    <property type="protein sequence ID" value="CAJ62845.1"/>
    <property type="molecule type" value="Genomic_DNA"/>
</dbReference>
<name>Q0RI27_FRAAA</name>
<reference evidence="2 3" key="1">
    <citation type="journal article" date="2007" name="Genome Res.">
        <title>Genome characteristics of facultatively symbiotic Frankia sp. strains reflect host range and host plant biogeography.</title>
        <authorList>
            <person name="Normand P."/>
            <person name="Lapierre P."/>
            <person name="Tisa L.S."/>
            <person name="Gogarten J.P."/>
            <person name="Alloisio N."/>
            <person name="Bagnarol E."/>
            <person name="Bassi C.A."/>
            <person name="Berry A.M."/>
            <person name="Bickhart D.M."/>
            <person name="Choisne N."/>
            <person name="Couloux A."/>
            <person name="Cournoyer B."/>
            <person name="Cruveiller S."/>
            <person name="Daubin V."/>
            <person name="Demange N."/>
            <person name="Francino M.P."/>
            <person name="Goltsman E."/>
            <person name="Huang Y."/>
            <person name="Kopp O.R."/>
            <person name="Labarre L."/>
            <person name="Lapidus A."/>
            <person name="Lavire C."/>
            <person name="Marechal J."/>
            <person name="Martinez M."/>
            <person name="Mastronunzio J.E."/>
            <person name="Mullin B.C."/>
            <person name="Niemann J."/>
            <person name="Pujic P."/>
            <person name="Rawnsley T."/>
            <person name="Rouy Z."/>
            <person name="Schenowitz C."/>
            <person name="Sellstedt A."/>
            <person name="Tavares F."/>
            <person name="Tomkins J.P."/>
            <person name="Vallenet D."/>
            <person name="Valverde C."/>
            <person name="Wall L.G."/>
            <person name="Wang Y."/>
            <person name="Medigue C."/>
            <person name="Benson D.R."/>
        </authorList>
    </citation>
    <scope>NUCLEOTIDE SEQUENCE [LARGE SCALE GENOMIC DNA]</scope>
    <source>
        <strain evidence="3">DSM 45986 / CECT 9034 / ACN14a</strain>
    </source>
</reference>
<gene>
    <name evidence="2" type="ordered locus">FRAAL4203</name>
</gene>
<feature type="region of interest" description="Disordered" evidence="1">
    <location>
        <begin position="1"/>
        <end position="31"/>
    </location>
</feature>
<dbReference type="eggNOG" id="ENOG5034AQC">
    <property type="taxonomic scope" value="Bacteria"/>
</dbReference>
<dbReference type="STRING" id="326424.FRAAL4203"/>
<accession>Q0RI27</accession>
<evidence type="ECO:0000313" key="2">
    <source>
        <dbReference type="EMBL" id="CAJ62845.1"/>
    </source>
</evidence>
<dbReference type="KEGG" id="fal:FRAAL4203"/>
<evidence type="ECO:0000313" key="3">
    <source>
        <dbReference type="Proteomes" id="UP000000657"/>
    </source>
</evidence>
<proteinExistence type="predicted"/>
<protein>
    <submittedName>
        <fullName evidence="2">Uncharacterized protein</fullName>
    </submittedName>
</protein>
<dbReference type="HOGENOM" id="CLU_099425_0_0_11"/>
<sequence length="189" mass="19884">MTRLVNLAPVGRSGQPARGWTVDGHDDDPDAPIDCGDTSRADPSPAAVSGDIYYCSPSAAGADACWPTPQARRMLCLRDPYSATLAALTAQSLVARVSPPRNPVPLGLDLANGDRCRLRDGGAWGSPQNHPDYVGYYSCGPRDIVWAPQNSPTGGIDRTSRRWTVLVGDVTGPLATVPVTTADFVATAP</sequence>
<dbReference type="AlphaFoldDB" id="Q0RI27"/>
<evidence type="ECO:0000256" key="1">
    <source>
        <dbReference type="SAM" id="MobiDB-lite"/>
    </source>
</evidence>
<dbReference type="Proteomes" id="UP000000657">
    <property type="component" value="Chromosome"/>
</dbReference>